<dbReference type="GO" id="GO:0045087">
    <property type="term" value="P:innate immune response"/>
    <property type="evidence" value="ECO:0007669"/>
    <property type="project" value="UniProtKB-KW"/>
</dbReference>
<evidence type="ECO:0000256" key="8">
    <source>
        <dbReference type="ARBA" id="ARBA00022859"/>
    </source>
</evidence>
<proteinExistence type="inferred from homology"/>
<evidence type="ECO:0000256" key="4">
    <source>
        <dbReference type="ARBA" id="ARBA00010081"/>
    </source>
</evidence>
<dbReference type="GeneID" id="114468412"/>
<dbReference type="OrthoDB" id="9936051at2759"/>
<evidence type="ECO:0000256" key="10">
    <source>
        <dbReference type="SAM" id="Coils"/>
    </source>
</evidence>
<dbReference type="CTD" id="3430"/>
<protein>
    <recommendedName>
        <fullName evidence="11">NID domain-containing protein</fullName>
    </recommendedName>
</protein>
<dbReference type="GO" id="GO:0005615">
    <property type="term" value="C:extracellular space"/>
    <property type="evidence" value="ECO:0007669"/>
    <property type="project" value="UniProtKB-ARBA"/>
</dbReference>
<dbReference type="InterPro" id="IPR009909">
    <property type="entry name" value="Nmi/IFP35_dom"/>
</dbReference>
<evidence type="ECO:0000256" key="1">
    <source>
        <dbReference type="ARBA" id="ARBA00004123"/>
    </source>
</evidence>
<evidence type="ECO:0000313" key="13">
    <source>
        <dbReference type="Proteomes" id="UP000694680"/>
    </source>
</evidence>
<name>A0A8C5HTN5_GOUWI</name>
<keyword evidence="8" id="KW-0391">Immunity</keyword>
<dbReference type="Ensembl" id="ENSGWIT00000054486.1">
    <property type="protein sequence ID" value="ENSGWIP00000050446.1"/>
    <property type="gene ID" value="ENSGWIG00000024515.1"/>
</dbReference>
<reference evidence="12" key="3">
    <citation type="submission" date="2025-09" db="UniProtKB">
        <authorList>
            <consortium name="Ensembl"/>
        </authorList>
    </citation>
    <scope>IDENTIFICATION</scope>
</reference>
<evidence type="ECO:0000313" key="12">
    <source>
        <dbReference type="Ensembl" id="ENSGWIP00000050446.1"/>
    </source>
</evidence>
<accession>A0A8C5HTN5</accession>
<evidence type="ECO:0000256" key="2">
    <source>
        <dbReference type="ARBA" id="ARBA00004496"/>
    </source>
</evidence>
<evidence type="ECO:0000256" key="5">
    <source>
        <dbReference type="ARBA" id="ARBA00022490"/>
    </source>
</evidence>
<gene>
    <name evidence="12" type="primary">ifi35</name>
</gene>
<dbReference type="GO" id="GO:0045088">
    <property type="term" value="P:regulation of innate immune response"/>
    <property type="evidence" value="ECO:0007669"/>
    <property type="project" value="UniProtKB-ARBA"/>
</dbReference>
<dbReference type="Proteomes" id="UP000694680">
    <property type="component" value="Chromosome 8"/>
</dbReference>
<dbReference type="Gene3D" id="3.30.70.330">
    <property type="match status" value="1"/>
</dbReference>
<evidence type="ECO:0000259" key="11">
    <source>
        <dbReference type="Pfam" id="PF07292"/>
    </source>
</evidence>
<dbReference type="AlphaFoldDB" id="A0A8C5HTN5"/>
<keyword evidence="10" id="KW-0175">Coiled coil</keyword>
<reference evidence="12" key="2">
    <citation type="submission" date="2025-08" db="UniProtKB">
        <authorList>
            <consortium name="Ensembl"/>
        </authorList>
    </citation>
    <scope>IDENTIFICATION</scope>
</reference>
<feature type="coiled-coil region" evidence="10">
    <location>
        <begin position="18"/>
        <end position="105"/>
    </location>
</feature>
<keyword evidence="7" id="KW-0399">Innate immunity</keyword>
<evidence type="ECO:0000256" key="7">
    <source>
        <dbReference type="ARBA" id="ARBA00022588"/>
    </source>
</evidence>
<reference evidence="12" key="1">
    <citation type="submission" date="2020-06" db="EMBL/GenBank/DDBJ databases">
        <authorList>
            <consortium name="Wellcome Sanger Institute Data Sharing"/>
        </authorList>
    </citation>
    <scope>NUCLEOTIDE SEQUENCE [LARGE SCALE GENOMIC DNA]</scope>
</reference>
<feature type="domain" description="NID" evidence="11">
    <location>
        <begin position="261"/>
        <end position="350"/>
    </location>
</feature>
<comment type="subcellular location">
    <subcellularLocation>
        <location evidence="2">Cytoplasm</location>
    </subcellularLocation>
    <subcellularLocation>
        <location evidence="1">Nucleus</location>
    </subcellularLocation>
    <subcellularLocation>
        <location evidence="3">Secreted</location>
    </subcellularLocation>
</comment>
<keyword evidence="13" id="KW-1185">Reference proteome</keyword>
<keyword evidence="9" id="KW-0539">Nucleus</keyword>
<evidence type="ECO:0000256" key="6">
    <source>
        <dbReference type="ARBA" id="ARBA00022525"/>
    </source>
</evidence>
<dbReference type="PANTHER" id="PTHR15225:SF1">
    <property type="entry name" value="INTERFERON-INDUCED 35 KDA PROTEIN"/>
    <property type="match status" value="1"/>
</dbReference>
<keyword evidence="6" id="KW-0964">Secreted</keyword>
<dbReference type="FunFam" id="3.30.70.330:FF:000300">
    <property type="entry name" value="Interferon-induced protein 35"/>
    <property type="match status" value="1"/>
</dbReference>
<evidence type="ECO:0000256" key="9">
    <source>
        <dbReference type="ARBA" id="ARBA00023242"/>
    </source>
</evidence>
<sequence length="376" mass="42630">MSDEDFSLVIPSLVGNSLAEIEDAINSYKKQHEHLLEEQKELSTLRDTQREFTAQFKERLDRMKERMKEDELSYEQQLDQETVKLEALKEEELSLMKEIQHVEAALMVEDEHSLSLAEQNAVFSAVPERKLSFTGSTGNPKDSQPFEMKSHVCYPMDGGTALVRFEEEVVAKKILDLKQHQVELSADVSIVVEAQPVHLVLPSLVEIDTKVCPRRILISDLPNMDVDMDVLLSKLEIHFSKSRNGGGEVEECELLPDSGTVVITFVSEDVAKGLTEKEHHHVMLTNKKKHRVRVTTFLKGQITHFKTKTTPCPRTVLLTGIPTIMEHETLQDLLEIHFQKTRNGGGEIESFLYNPVGQKTTALFGEALVKKQDEDE</sequence>
<evidence type="ECO:0000256" key="3">
    <source>
        <dbReference type="ARBA" id="ARBA00004613"/>
    </source>
</evidence>
<dbReference type="GO" id="GO:0005634">
    <property type="term" value="C:nucleus"/>
    <property type="evidence" value="ECO:0007669"/>
    <property type="project" value="UniProtKB-SubCell"/>
</dbReference>
<dbReference type="InterPro" id="IPR012677">
    <property type="entry name" value="Nucleotide-bd_a/b_plait_sf"/>
</dbReference>
<dbReference type="RefSeq" id="XP_028311093.1">
    <property type="nucleotide sequence ID" value="XM_028455292.1"/>
</dbReference>
<organism evidence="12 13">
    <name type="scientific">Gouania willdenowi</name>
    <name type="common">Blunt-snouted clingfish</name>
    <name type="synonym">Lepadogaster willdenowi</name>
    <dbReference type="NCBI Taxonomy" id="441366"/>
    <lineage>
        <taxon>Eukaryota</taxon>
        <taxon>Metazoa</taxon>
        <taxon>Chordata</taxon>
        <taxon>Craniata</taxon>
        <taxon>Vertebrata</taxon>
        <taxon>Euteleostomi</taxon>
        <taxon>Actinopterygii</taxon>
        <taxon>Neopterygii</taxon>
        <taxon>Teleostei</taxon>
        <taxon>Neoteleostei</taxon>
        <taxon>Acanthomorphata</taxon>
        <taxon>Ovalentaria</taxon>
        <taxon>Blenniimorphae</taxon>
        <taxon>Blenniiformes</taxon>
        <taxon>Gobiesocoidei</taxon>
        <taxon>Gobiesocidae</taxon>
        <taxon>Gobiesocinae</taxon>
        <taxon>Gouania</taxon>
    </lineage>
</organism>
<feature type="domain" description="NID" evidence="11">
    <location>
        <begin position="161"/>
        <end position="250"/>
    </location>
</feature>
<dbReference type="PANTHER" id="PTHR15225">
    <property type="entry name" value="INTERFERON-INDUCED PROTEIN 35/NMI N-MYC/STAT INTERACTING PROTEIN"/>
    <property type="match status" value="1"/>
</dbReference>
<keyword evidence="5" id="KW-0963">Cytoplasm</keyword>
<comment type="similarity">
    <text evidence="4">Belongs to the NMI family.</text>
</comment>
<dbReference type="GO" id="GO:0005737">
    <property type="term" value="C:cytoplasm"/>
    <property type="evidence" value="ECO:0007669"/>
    <property type="project" value="UniProtKB-SubCell"/>
</dbReference>
<dbReference type="Pfam" id="PF07292">
    <property type="entry name" value="NID"/>
    <property type="match status" value="2"/>
</dbReference>